<evidence type="ECO:0000256" key="2">
    <source>
        <dbReference type="ARBA" id="ARBA00022519"/>
    </source>
</evidence>
<evidence type="ECO:0000256" key="3">
    <source>
        <dbReference type="ARBA" id="ARBA00022692"/>
    </source>
</evidence>
<dbReference type="Gene3D" id="2.60.450.10">
    <property type="entry name" value="Lipopolysaccharide (LPS) transport protein A like domain"/>
    <property type="match status" value="1"/>
</dbReference>
<dbReference type="InterPro" id="IPR010664">
    <property type="entry name" value="LipoPS_assembly_LptC-rel"/>
</dbReference>
<gene>
    <name evidence="6" type="ORF">FHR94_002906</name>
</gene>
<keyword evidence="4" id="KW-1133">Transmembrane helix</keyword>
<name>A0A839V882_9GAMM</name>
<evidence type="ECO:0000313" key="7">
    <source>
        <dbReference type="Proteomes" id="UP000547614"/>
    </source>
</evidence>
<dbReference type="AlphaFoldDB" id="A0A839V882"/>
<keyword evidence="3" id="KW-0812">Transmembrane</keyword>
<dbReference type="NCBIfam" id="TIGR04409">
    <property type="entry name" value="LptC_YrbK"/>
    <property type="match status" value="1"/>
</dbReference>
<keyword evidence="2" id="KW-0997">Cell inner membrane</keyword>
<keyword evidence="5" id="KW-0472">Membrane</keyword>
<keyword evidence="1" id="KW-1003">Cell membrane</keyword>
<sequence length="194" mass="21598">MTLPRLSYRVWLFLLLLALGGGLALLDMRDTPPPGPVPRDAAGEPDYYLEEARLTRFDAAGRPHQQLTTPRLVHTPQDDVTRLEAPRARLIDASQRVWLAHGDTGTLGAGGNPLTLTGHAQLEAPAERWHLATEILHYDADAGHAWSETPVVLRQPPQTMRAERFDAWIDDSRARLTDNVRGHHPPEPREEPAS</sequence>
<organism evidence="6 7">
    <name type="scientific">Halomonas cerina</name>
    <dbReference type="NCBI Taxonomy" id="447424"/>
    <lineage>
        <taxon>Bacteria</taxon>
        <taxon>Pseudomonadati</taxon>
        <taxon>Pseudomonadota</taxon>
        <taxon>Gammaproteobacteria</taxon>
        <taxon>Oceanospirillales</taxon>
        <taxon>Halomonadaceae</taxon>
        <taxon>Halomonas</taxon>
    </lineage>
</organism>
<dbReference type="RefSeq" id="WP_183326493.1">
    <property type="nucleotide sequence ID" value="NZ_JACHXP010000015.1"/>
</dbReference>
<evidence type="ECO:0000256" key="4">
    <source>
        <dbReference type="ARBA" id="ARBA00022989"/>
    </source>
</evidence>
<evidence type="ECO:0000256" key="5">
    <source>
        <dbReference type="ARBA" id="ARBA00023136"/>
    </source>
</evidence>
<dbReference type="GO" id="GO:0005886">
    <property type="term" value="C:plasma membrane"/>
    <property type="evidence" value="ECO:0007669"/>
    <property type="project" value="InterPro"/>
</dbReference>
<reference evidence="6 7" key="1">
    <citation type="submission" date="2020-08" db="EMBL/GenBank/DDBJ databases">
        <title>Genomic Encyclopedia of Type Strains, Phase III (KMG-III): the genomes of soil and plant-associated and newly described type strains.</title>
        <authorList>
            <person name="Whitman W."/>
        </authorList>
    </citation>
    <scope>NUCLEOTIDE SEQUENCE [LARGE SCALE GENOMIC DNA]</scope>
    <source>
        <strain evidence="6 7">CECT 7282</strain>
    </source>
</reference>
<dbReference type="Pfam" id="PF06835">
    <property type="entry name" value="LptC"/>
    <property type="match status" value="1"/>
</dbReference>
<accession>A0A839V882</accession>
<dbReference type="PANTHER" id="PTHR37481">
    <property type="entry name" value="LIPOPOLYSACCHARIDE EXPORT SYSTEM PROTEIN LPTC"/>
    <property type="match status" value="1"/>
</dbReference>
<dbReference type="GO" id="GO:0030288">
    <property type="term" value="C:outer membrane-bounded periplasmic space"/>
    <property type="evidence" value="ECO:0007669"/>
    <property type="project" value="TreeGrafter"/>
</dbReference>
<proteinExistence type="predicted"/>
<evidence type="ECO:0000313" key="6">
    <source>
        <dbReference type="EMBL" id="MBB3191642.1"/>
    </source>
</evidence>
<dbReference type="PANTHER" id="PTHR37481:SF1">
    <property type="entry name" value="LIPOPOLYSACCHARIDE EXPORT SYSTEM PROTEIN LPTC"/>
    <property type="match status" value="1"/>
</dbReference>
<dbReference type="InterPro" id="IPR026265">
    <property type="entry name" value="LptC"/>
</dbReference>
<dbReference type="Proteomes" id="UP000547614">
    <property type="component" value="Unassembled WGS sequence"/>
</dbReference>
<evidence type="ECO:0000256" key="1">
    <source>
        <dbReference type="ARBA" id="ARBA00022475"/>
    </source>
</evidence>
<dbReference type="EMBL" id="JACHXP010000015">
    <property type="protein sequence ID" value="MBB3191642.1"/>
    <property type="molecule type" value="Genomic_DNA"/>
</dbReference>
<dbReference type="InterPro" id="IPR052363">
    <property type="entry name" value="LPS_export_LptC"/>
</dbReference>
<dbReference type="GO" id="GO:0017089">
    <property type="term" value="F:glycolipid transfer activity"/>
    <property type="evidence" value="ECO:0007669"/>
    <property type="project" value="TreeGrafter"/>
</dbReference>
<protein>
    <submittedName>
        <fullName evidence="6">Lipopolysaccharide export system protein LptC</fullName>
    </submittedName>
</protein>
<keyword evidence="7" id="KW-1185">Reference proteome</keyword>
<comment type="caution">
    <text evidence="6">The sequence shown here is derived from an EMBL/GenBank/DDBJ whole genome shotgun (WGS) entry which is preliminary data.</text>
</comment>
<dbReference type="GO" id="GO:0015221">
    <property type="term" value="F:lipopolysaccharide transmembrane transporter activity"/>
    <property type="evidence" value="ECO:0007669"/>
    <property type="project" value="InterPro"/>
</dbReference>